<dbReference type="SUPFAM" id="SSF52172">
    <property type="entry name" value="CheY-like"/>
    <property type="match status" value="1"/>
</dbReference>
<dbReference type="Gene3D" id="3.40.50.2300">
    <property type="match status" value="1"/>
</dbReference>
<proteinExistence type="predicted"/>
<feature type="modified residue" description="4-aspartylphosphate" evidence="2">
    <location>
        <position position="67"/>
    </location>
</feature>
<dbReference type="KEGG" id="cmet:K6K41_10545"/>
<feature type="domain" description="Response regulatory" evidence="3">
    <location>
        <begin position="17"/>
        <end position="130"/>
    </location>
</feature>
<name>A0A9E6UP15_9HYPH</name>
<dbReference type="SMART" id="SM00448">
    <property type="entry name" value="REC"/>
    <property type="match status" value="1"/>
</dbReference>
<evidence type="ECO:0000259" key="3">
    <source>
        <dbReference type="PROSITE" id="PS50110"/>
    </source>
</evidence>
<reference evidence="4" key="1">
    <citation type="submission" date="2021-08" db="EMBL/GenBank/DDBJ databases">
        <authorList>
            <person name="Zhang H."/>
            <person name="Xu M."/>
            <person name="Yu Z."/>
            <person name="Yang L."/>
            <person name="Cai Y."/>
        </authorList>
    </citation>
    <scope>NUCLEOTIDE SEQUENCE</scope>
    <source>
        <strain evidence="4">CHL1</strain>
    </source>
</reference>
<dbReference type="PANTHER" id="PTHR44591">
    <property type="entry name" value="STRESS RESPONSE REGULATOR PROTEIN 1"/>
    <property type="match status" value="1"/>
</dbReference>
<keyword evidence="1 2" id="KW-0597">Phosphoprotein</keyword>
<dbReference type="GO" id="GO:0000160">
    <property type="term" value="P:phosphorelay signal transduction system"/>
    <property type="evidence" value="ECO:0007669"/>
    <property type="project" value="InterPro"/>
</dbReference>
<accession>A0A9E6UP15</accession>
<gene>
    <name evidence="4" type="ORF">K6K41_10545</name>
</gene>
<keyword evidence="5" id="KW-1185">Reference proteome</keyword>
<evidence type="ECO:0000256" key="1">
    <source>
        <dbReference type="ARBA" id="ARBA00022553"/>
    </source>
</evidence>
<evidence type="ECO:0000313" key="5">
    <source>
        <dbReference type="Proteomes" id="UP000825701"/>
    </source>
</evidence>
<dbReference type="InterPro" id="IPR050595">
    <property type="entry name" value="Bact_response_regulator"/>
</dbReference>
<dbReference type="InterPro" id="IPR011006">
    <property type="entry name" value="CheY-like_superfamily"/>
</dbReference>
<dbReference type="PROSITE" id="PS50110">
    <property type="entry name" value="RESPONSE_REGULATORY"/>
    <property type="match status" value="1"/>
</dbReference>
<dbReference type="RefSeq" id="WP_261405092.1">
    <property type="nucleotide sequence ID" value="NZ_JBHRXS010000005.1"/>
</dbReference>
<evidence type="ECO:0000313" key="4">
    <source>
        <dbReference type="EMBL" id="QZO01756.1"/>
    </source>
</evidence>
<protein>
    <submittedName>
        <fullName evidence="4">Response regulator</fullName>
    </submittedName>
</protein>
<dbReference type="PANTHER" id="PTHR44591:SF21">
    <property type="entry name" value="TWO-COMPONENT RESPONSE REGULATOR"/>
    <property type="match status" value="1"/>
</dbReference>
<dbReference type="InterPro" id="IPR001789">
    <property type="entry name" value="Sig_transdc_resp-reg_receiver"/>
</dbReference>
<dbReference type="EMBL" id="CP081869">
    <property type="protein sequence ID" value="QZO01756.1"/>
    <property type="molecule type" value="Genomic_DNA"/>
</dbReference>
<evidence type="ECO:0000256" key="2">
    <source>
        <dbReference type="PROSITE-ProRule" id="PRU00169"/>
    </source>
</evidence>
<dbReference type="AlphaFoldDB" id="A0A9E6UP15"/>
<dbReference type="Pfam" id="PF00072">
    <property type="entry name" value="Response_reg"/>
    <property type="match status" value="1"/>
</dbReference>
<dbReference type="Proteomes" id="UP000825701">
    <property type="component" value="Chromosome"/>
</dbReference>
<organism evidence="4 5">
    <name type="scientific">Chenggangzhangella methanolivorans</name>
    <dbReference type="NCBI Taxonomy" id="1437009"/>
    <lineage>
        <taxon>Bacteria</taxon>
        <taxon>Pseudomonadati</taxon>
        <taxon>Pseudomonadota</taxon>
        <taxon>Alphaproteobacteria</taxon>
        <taxon>Hyphomicrobiales</taxon>
        <taxon>Methylopilaceae</taxon>
        <taxon>Chenggangzhangella</taxon>
    </lineage>
</organism>
<sequence length="131" mass="14790">MTDQGPRDRGPISSRQVVLVVEDEPLLRMMAVDLVEDAGFEAVEAADATEAVRILEARTDIRIMFTDIDMPRGIDGLMLAALVRRRWPPIEIIVTSGFRTFNDIDLPVRSEFFSKPYDRAKVTAAMKRMAH</sequence>